<dbReference type="NCBIfam" id="NF007739">
    <property type="entry name" value="PRK10419.1"/>
    <property type="match status" value="2"/>
</dbReference>
<keyword evidence="8" id="KW-1185">Reference proteome</keyword>
<evidence type="ECO:0000256" key="4">
    <source>
        <dbReference type="ARBA" id="ARBA00022741"/>
    </source>
</evidence>
<dbReference type="GO" id="GO:0055085">
    <property type="term" value="P:transmembrane transport"/>
    <property type="evidence" value="ECO:0007669"/>
    <property type="project" value="UniProtKB-ARBA"/>
</dbReference>
<evidence type="ECO:0000256" key="5">
    <source>
        <dbReference type="ARBA" id="ARBA00022840"/>
    </source>
</evidence>
<dbReference type="GO" id="GO:0015833">
    <property type="term" value="P:peptide transport"/>
    <property type="evidence" value="ECO:0007669"/>
    <property type="project" value="InterPro"/>
</dbReference>
<dbReference type="EMBL" id="CP039690">
    <property type="protein sequence ID" value="QCI68702.1"/>
    <property type="molecule type" value="Genomic_DNA"/>
</dbReference>
<organism evidence="7 8">
    <name type="scientific">Phreatobacter stygius</name>
    <dbReference type="NCBI Taxonomy" id="1940610"/>
    <lineage>
        <taxon>Bacteria</taxon>
        <taxon>Pseudomonadati</taxon>
        <taxon>Pseudomonadota</taxon>
        <taxon>Alphaproteobacteria</taxon>
        <taxon>Hyphomicrobiales</taxon>
        <taxon>Phreatobacteraceae</taxon>
        <taxon>Phreatobacter</taxon>
    </lineage>
</organism>
<dbReference type="Gene3D" id="3.40.50.300">
    <property type="entry name" value="P-loop containing nucleotide triphosphate hydrolases"/>
    <property type="match status" value="2"/>
</dbReference>
<keyword evidence="3" id="KW-0813">Transport</keyword>
<dbReference type="InterPro" id="IPR013563">
    <property type="entry name" value="Oligopep_ABC_C"/>
</dbReference>
<dbReference type="PROSITE" id="PS00211">
    <property type="entry name" value="ABC_TRANSPORTER_1"/>
    <property type="match status" value="2"/>
</dbReference>
<dbReference type="PANTHER" id="PTHR43776">
    <property type="entry name" value="TRANSPORT ATP-BINDING PROTEIN"/>
    <property type="match status" value="1"/>
</dbReference>
<evidence type="ECO:0000313" key="7">
    <source>
        <dbReference type="EMBL" id="QCI68702.1"/>
    </source>
</evidence>
<dbReference type="InterPro" id="IPR017871">
    <property type="entry name" value="ABC_transporter-like_CS"/>
</dbReference>
<dbReference type="PROSITE" id="PS50893">
    <property type="entry name" value="ABC_TRANSPORTER_2"/>
    <property type="match status" value="2"/>
</dbReference>
<protein>
    <submittedName>
        <fullName evidence="7">ABC transporter ATP-binding protein</fullName>
    </submittedName>
</protein>
<gene>
    <name evidence="7" type="ORF">E8M01_33415</name>
</gene>
<dbReference type="Proteomes" id="UP000298781">
    <property type="component" value="Chromosome"/>
</dbReference>
<accession>A0A4D7BLX4</accession>
<evidence type="ECO:0000313" key="8">
    <source>
        <dbReference type="Proteomes" id="UP000298781"/>
    </source>
</evidence>
<dbReference type="OrthoDB" id="9802264at2"/>
<name>A0A4D7BLX4_9HYPH</name>
<comment type="subcellular location">
    <subcellularLocation>
        <location evidence="1">Cell inner membrane</location>
        <topology evidence="1">Peripheral membrane protein</topology>
    </subcellularLocation>
</comment>
<evidence type="ECO:0000256" key="2">
    <source>
        <dbReference type="ARBA" id="ARBA00005417"/>
    </source>
</evidence>
<dbReference type="InterPro" id="IPR003439">
    <property type="entry name" value="ABC_transporter-like_ATP-bd"/>
</dbReference>
<dbReference type="GO" id="GO:0005886">
    <property type="term" value="C:plasma membrane"/>
    <property type="evidence" value="ECO:0007669"/>
    <property type="project" value="UniProtKB-SubCell"/>
</dbReference>
<dbReference type="KEGG" id="pstg:E8M01_33415"/>
<dbReference type="InterPro" id="IPR003593">
    <property type="entry name" value="AAA+_ATPase"/>
</dbReference>
<dbReference type="InterPro" id="IPR050319">
    <property type="entry name" value="ABC_transp_ATP-bind"/>
</dbReference>
<dbReference type="FunFam" id="3.40.50.300:FF:000016">
    <property type="entry name" value="Oligopeptide ABC transporter ATP-binding component"/>
    <property type="match status" value="2"/>
</dbReference>
<dbReference type="InterPro" id="IPR027417">
    <property type="entry name" value="P-loop_NTPase"/>
</dbReference>
<dbReference type="CDD" id="cd03257">
    <property type="entry name" value="ABC_NikE_OppD_transporters"/>
    <property type="match status" value="2"/>
</dbReference>
<dbReference type="AlphaFoldDB" id="A0A4D7BLX4"/>
<dbReference type="GO" id="GO:0005524">
    <property type="term" value="F:ATP binding"/>
    <property type="evidence" value="ECO:0007669"/>
    <property type="project" value="UniProtKB-KW"/>
</dbReference>
<dbReference type="Pfam" id="PF00005">
    <property type="entry name" value="ABC_tran"/>
    <property type="match status" value="2"/>
</dbReference>
<feature type="domain" description="ABC transporter" evidence="6">
    <location>
        <begin position="6"/>
        <end position="256"/>
    </location>
</feature>
<sequence>MTGPLLSVKNLTVALPPGGDRPEAISDVSFDLSPGEVLCIVGESGSGKSIAASTIMGLLPKRLPVTSGSVIFEGQDILELSAEAKRSLRGRRVAMIFQEPMTALNPIMPIGKQIAEVMEAHDVGDPGSRRVKALELLASVGIPDPARTIDAYPFRLSGGQRQRVMIAMALALEPAVLIADEPTTALDVTTQAQILRLIRDLQATKGTGVLFITHDFGVVADIADRVAVMSKGRIVEIGTRDEVLNAPRHPYTQRLIAAVPHFAAISRAAVTTAPLLDIRDVSKVFHRGGFLIKRSEVKAVNDASLVVARGETVGLVGESGSGKSTLARCVVRLYDPTAGAILFNGVDIAPLGKAAMKPLRKKIQMVFQDPFASLNPRRRIGDIIAEGPVTHGVSRDVALGRARELLALVGLDAGAIERFPHEFSGGQRQRIGLARALALDPELLVADEPVSALDVSVQAQVLDLIADLKARLGLTMLFITHDLRIAAQICDRIAVMKQGEIVELGPTRDVFETPRHAYTKELLAAIPGRAWEATRSAPVQPAS</sequence>
<dbReference type="Pfam" id="PF08352">
    <property type="entry name" value="oligo_HPY"/>
    <property type="match status" value="2"/>
</dbReference>
<evidence type="ECO:0000256" key="1">
    <source>
        <dbReference type="ARBA" id="ARBA00004417"/>
    </source>
</evidence>
<dbReference type="RefSeq" id="WP_136964117.1">
    <property type="nucleotide sequence ID" value="NZ_CP039690.1"/>
</dbReference>
<proteinExistence type="inferred from homology"/>
<comment type="similarity">
    <text evidence="2">Belongs to the ABC transporter superfamily.</text>
</comment>
<keyword evidence="5 7" id="KW-0067">ATP-binding</keyword>
<dbReference type="SUPFAM" id="SSF52540">
    <property type="entry name" value="P-loop containing nucleoside triphosphate hydrolases"/>
    <property type="match status" value="2"/>
</dbReference>
<dbReference type="NCBIfam" id="NF008453">
    <property type="entry name" value="PRK11308.1"/>
    <property type="match status" value="2"/>
</dbReference>
<feature type="domain" description="ABC transporter" evidence="6">
    <location>
        <begin position="276"/>
        <end position="523"/>
    </location>
</feature>
<dbReference type="SMART" id="SM00382">
    <property type="entry name" value="AAA"/>
    <property type="match status" value="2"/>
</dbReference>
<dbReference type="GO" id="GO:0016887">
    <property type="term" value="F:ATP hydrolysis activity"/>
    <property type="evidence" value="ECO:0007669"/>
    <property type="project" value="InterPro"/>
</dbReference>
<keyword evidence="4" id="KW-0547">Nucleotide-binding</keyword>
<reference evidence="7 8" key="1">
    <citation type="submission" date="2019-04" db="EMBL/GenBank/DDBJ databases">
        <title>Phreatobacter aquaticus sp. nov.</title>
        <authorList>
            <person name="Choi A."/>
        </authorList>
    </citation>
    <scope>NUCLEOTIDE SEQUENCE [LARGE SCALE GENOMIC DNA]</scope>
    <source>
        <strain evidence="7 8">KCTC 52518</strain>
    </source>
</reference>
<evidence type="ECO:0000256" key="3">
    <source>
        <dbReference type="ARBA" id="ARBA00022448"/>
    </source>
</evidence>
<evidence type="ECO:0000259" key="6">
    <source>
        <dbReference type="PROSITE" id="PS50893"/>
    </source>
</evidence>
<dbReference type="PANTHER" id="PTHR43776:SF7">
    <property type="entry name" value="D,D-DIPEPTIDE TRANSPORT ATP-BINDING PROTEIN DDPF-RELATED"/>
    <property type="match status" value="1"/>
</dbReference>